<evidence type="ECO:0000313" key="1">
    <source>
        <dbReference type="EMBL" id="CAF3983250.1"/>
    </source>
</evidence>
<evidence type="ECO:0000313" key="2">
    <source>
        <dbReference type="Proteomes" id="UP000663836"/>
    </source>
</evidence>
<protein>
    <submittedName>
        <fullName evidence="1">Uncharacterized protein</fullName>
    </submittedName>
</protein>
<reference evidence="1" key="1">
    <citation type="submission" date="2021-02" db="EMBL/GenBank/DDBJ databases">
        <authorList>
            <person name="Nowell W R."/>
        </authorList>
    </citation>
    <scope>NUCLEOTIDE SEQUENCE</scope>
</reference>
<comment type="caution">
    <text evidence="1">The sequence shown here is derived from an EMBL/GenBank/DDBJ whole genome shotgun (WGS) entry which is preliminary data.</text>
</comment>
<organism evidence="1 2">
    <name type="scientific">Rotaria sordida</name>
    <dbReference type="NCBI Taxonomy" id="392033"/>
    <lineage>
        <taxon>Eukaryota</taxon>
        <taxon>Metazoa</taxon>
        <taxon>Spiralia</taxon>
        <taxon>Gnathifera</taxon>
        <taxon>Rotifera</taxon>
        <taxon>Eurotatoria</taxon>
        <taxon>Bdelloidea</taxon>
        <taxon>Philodinida</taxon>
        <taxon>Philodinidae</taxon>
        <taxon>Rotaria</taxon>
    </lineage>
</organism>
<dbReference type="Proteomes" id="UP000663836">
    <property type="component" value="Unassembled WGS sequence"/>
</dbReference>
<name>A0A819MQD1_9BILA</name>
<dbReference type="AlphaFoldDB" id="A0A819MQD1"/>
<sequence>MVNNRFVTNRSAEFEQANRSPIFGYEDSPVLTLEEALEEITVPNLDIMDHRIKLLIRFHKTTISTK</sequence>
<proteinExistence type="predicted"/>
<accession>A0A819MQD1</accession>
<dbReference type="EMBL" id="CAJOBD010004163">
    <property type="protein sequence ID" value="CAF3983250.1"/>
    <property type="molecule type" value="Genomic_DNA"/>
</dbReference>
<gene>
    <name evidence="1" type="ORF">JBS370_LOCUS25301</name>
</gene>